<feature type="domain" description="Transposase DDE" evidence="4">
    <location>
        <begin position="446"/>
        <end position="507"/>
    </location>
</feature>
<proteinExistence type="predicted"/>
<evidence type="ECO:0000259" key="4">
    <source>
        <dbReference type="Pfam" id="PF13751"/>
    </source>
</evidence>
<dbReference type="GO" id="GO:0004803">
    <property type="term" value="F:transposase activity"/>
    <property type="evidence" value="ECO:0007669"/>
    <property type="project" value="InterPro"/>
</dbReference>
<gene>
    <name evidence="5" type="ORF">BCF44_14210</name>
</gene>
<dbReference type="PANTHER" id="PTHR33408:SF4">
    <property type="entry name" value="TRANSPOSASE DDE DOMAIN-CONTAINING PROTEIN"/>
    <property type="match status" value="1"/>
</dbReference>
<reference evidence="5 6" key="1">
    <citation type="submission" date="2018-08" db="EMBL/GenBank/DDBJ databases">
        <title>Genomic Encyclopedia of Archaeal and Bacterial Type Strains, Phase II (KMG-II): from individual species to whole genera.</title>
        <authorList>
            <person name="Goeker M."/>
        </authorList>
    </citation>
    <scope>NUCLEOTIDE SEQUENCE [LARGE SCALE GENOMIC DNA]</scope>
    <source>
        <strain evidence="5 6">DSM 45791</strain>
    </source>
</reference>
<evidence type="ECO:0000256" key="2">
    <source>
        <dbReference type="SAM" id="MobiDB-lite"/>
    </source>
</evidence>
<keyword evidence="6" id="KW-1185">Reference proteome</keyword>
<dbReference type="InterPro" id="IPR008490">
    <property type="entry name" value="Transposase_InsH_N"/>
</dbReference>
<dbReference type="PANTHER" id="PTHR33408">
    <property type="entry name" value="TRANSPOSASE"/>
    <property type="match status" value="1"/>
</dbReference>
<accession>A0A3E0G6N2</accession>
<evidence type="ECO:0000313" key="5">
    <source>
        <dbReference type="EMBL" id="REH17870.1"/>
    </source>
</evidence>
<protein>
    <submittedName>
        <fullName evidence="5">Transposase</fullName>
    </submittedName>
</protein>
<dbReference type="AlphaFoldDB" id="A0A3E0G6N2"/>
<dbReference type="EMBL" id="QUNO01000042">
    <property type="protein sequence ID" value="REH17870.1"/>
    <property type="molecule type" value="Genomic_DNA"/>
</dbReference>
<name>A0A3E0G6N2_9PSEU</name>
<dbReference type="GO" id="GO:0003677">
    <property type="term" value="F:DNA binding"/>
    <property type="evidence" value="ECO:0007669"/>
    <property type="project" value="InterPro"/>
</dbReference>
<feature type="compositionally biased region" description="Basic and acidic residues" evidence="2">
    <location>
        <begin position="264"/>
        <end position="279"/>
    </location>
</feature>
<dbReference type="Pfam" id="PF05598">
    <property type="entry name" value="DUF772"/>
    <property type="match status" value="1"/>
</dbReference>
<evidence type="ECO:0000256" key="1">
    <source>
        <dbReference type="SAM" id="Coils"/>
    </source>
</evidence>
<dbReference type="Proteomes" id="UP000256269">
    <property type="component" value="Unassembled WGS sequence"/>
</dbReference>
<comment type="caution">
    <text evidence="5">The sequence shown here is derived from an EMBL/GenBank/DDBJ whole genome shotgun (WGS) entry which is preliminary data.</text>
</comment>
<dbReference type="Pfam" id="PF13751">
    <property type="entry name" value="DDE_Tnp_1_6"/>
    <property type="match status" value="1"/>
</dbReference>
<sequence length="519" mass="56820">MALNFIPGGPGAAFVLPRDIRDWLPRRHLCWKVLEVVEELDLSGVLAGYRVDGRGRPAYHPSAMLALVLYCYSKGIRSSRRIEAACVDDVGCRVIMANREVDHATVARFLRRHRLAVKDLFVQVLTLCAQQDLVDLAAVAVDGSPMHASAGRDANQCLDRLEAAIARAEQDIDRLMTEIAEDALRAEGTGAGEALERADRRGRSAPARLSRLADRLLRARAAGDRLYQRALPPPSDLRAKIEAAERMVARAERRLAAVTAAHQARLDDHARRTRQDRATGWRAANGRPPVPLDAKTVIVRQRARLARARAGLERARCPLPTPLPTAQASLTDPDSRLMLNKRGGYCQGYNLQIASVRNQLLLAIDVHDNPADMTALVPMVGKAQRNSQAAGIADEAEAWLADSGYTSTENFQALDGLPLLVSVANERTQTGRATPRVDKPVPAGWREMAARLATPAGRDLYKRRGALVEPGSAQMFQRFGRRLDHRGIDAVDTEVKLLGTVHNLGKLFACHNTNAVLTA</sequence>
<feature type="coiled-coil region" evidence="1">
    <location>
        <begin position="151"/>
        <end position="185"/>
    </location>
</feature>
<keyword evidence="1" id="KW-0175">Coiled coil</keyword>
<dbReference type="GO" id="GO:0006313">
    <property type="term" value="P:DNA transposition"/>
    <property type="evidence" value="ECO:0007669"/>
    <property type="project" value="InterPro"/>
</dbReference>
<feature type="domain" description="Transposase InsH N-terminal" evidence="3">
    <location>
        <begin position="19"/>
        <end position="112"/>
    </location>
</feature>
<dbReference type="RefSeq" id="WP_116182381.1">
    <property type="nucleotide sequence ID" value="NZ_CP144375.1"/>
</dbReference>
<organism evidence="5 6">
    <name type="scientific">Kutzneria buriramensis</name>
    <dbReference type="NCBI Taxonomy" id="1045776"/>
    <lineage>
        <taxon>Bacteria</taxon>
        <taxon>Bacillati</taxon>
        <taxon>Actinomycetota</taxon>
        <taxon>Actinomycetes</taxon>
        <taxon>Pseudonocardiales</taxon>
        <taxon>Pseudonocardiaceae</taxon>
        <taxon>Kutzneria</taxon>
    </lineage>
</organism>
<evidence type="ECO:0000313" key="6">
    <source>
        <dbReference type="Proteomes" id="UP000256269"/>
    </source>
</evidence>
<evidence type="ECO:0000259" key="3">
    <source>
        <dbReference type="Pfam" id="PF05598"/>
    </source>
</evidence>
<dbReference type="OrthoDB" id="4227096at2"/>
<feature type="region of interest" description="Disordered" evidence="2">
    <location>
        <begin position="262"/>
        <end position="287"/>
    </location>
</feature>
<dbReference type="InterPro" id="IPR025668">
    <property type="entry name" value="Tnp_DDE_dom"/>
</dbReference>